<dbReference type="InterPro" id="IPR002100">
    <property type="entry name" value="TF_MADSbox"/>
</dbReference>
<dbReference type="PANTHER" id="PTHR11945:SF776">
    <property type="entry name" value="AGAMOUS-LIKE 50-RELATED"/>
    <property type="match status" value="1"/>
</dbReference>
<dbReference type="GO" id="GO:0005634">
    <property type="term" value="C:nucleus"/>
    <property type="evidence" value="ECO:0007669"/>
    <property type="project" value="UniProtKB-SubCell"/>
</dbReference>
<accession>A0A5A7PAZ2</accession>
<organism evidence="8 9">
    <name type="scientific">Striga asiatica</name>
    <name type="common">Asiatic witchweed</name>
    <name type="synonym">Buchnera asiatica</name>
    <dbReference type="NCBI Taxonomy" id="4170"/>
    <lineage>
        <taxon>Eukaryota</taxon>
        <taxon>Viridiplantae</taxon>
        <taxon>Streptophyta</taxon>
        <taxon>Embryophyta</taxon>
        <taxon>Tracheophyta</taxon>
        <taxon>Spermatophyta</taxon>
        <taxon>Magnoliopsida</taxon>
        <taxon>eudicotyledons</taxon>
        <taxon>Gunneridae</taxon>
        <taxon>Pentapetalae</taxon>
        <taxon>asterids</taxon>
        <taxon>lamiids</taxon>
        <taxon>Lamiales</taxon>
        <taxon>Orobanchaceae</taxon>
        <taxon>Buchnereae</taxon>
        <taxon>Striga</taxon>
    </lineage>
</organism>
<dbReference type="AlphaFoldDB" id="A0A5A7PAZ2"/>
<gene>
    <name evidence="8" type="ORF">STAS_05960</name>
</gene>
<comment type="subcellular location">
    <subcellularLocation>
        <location evidence="1">Nucleus</location>
    </subcellularLocation>
</comment>
<dbReference type="GO" id="GO:0000981">
    <property type="term" value="F:DNA-binding transcription factor activity, RNA polymerase II-specific"/>
    <property type="evidence" value="ECO:0007669"/>
    <property type="project" value="TreeGrafter"/>
</dbReference>
<keyword evidence="3" id="KW-0238">DNA-binding</keyword>
<dbReference type="PRINTS" id="PR00404">
    <property type="entry name" value="MADSDOMAIN"/>
</dbReference>
<keyword evidence="4" id="KW-0804">Transcription</keyword>
<evidence type="ECO:0000256" key="3">
    <source>
        <dbReference type="ARBA" id="ARBA00023125"/>
    </source>
</evidence>
<dbReference type="PANTHER" id="PTHR11945">
    <property type="entry name" value="MADS BOX PROTEIN"/>
    <property type="match status" value="1"/>
</dbReference>
<dbReference type="InterPro" id="IPR036879">
    <property type="entry name" value="TF_MADSbox_sf"/>
</dbReference>
<dbReference type="OrthoDB" id="1274585at2759"/>
<dbReference type="Proteomes" id="UP000325081">
    <property type="component" value="Unassembled WGS sequence"/>
</dbReference>
<feature type="region of interest" description="Disordered" evidence="6">
    <location>
        <begin position="299"/>
        <end position="331"/>
    </location>
</feature>
<feature type="compositionally biased region" description="Basic and acidic residues" evidence="6">
    <location>
        <begin position="315"/>
        <end position="331"/>
    </location>
</feature>
<proteinExistence type="predicted"/>
<dbReference type="EMBL" id="BKCP01004294">
    <property type="protein sequence ID" value="GER30055.1"/>
    <property type="molecule type" value="Genomic_DNA"/>
</dbReference>
<reference evidence="9" key="1">
    <citation type="journal article" date="2019" name="Curr. Biol.">
        <title>Genome Sequence of Striga asiatica Provides Insight into the Evolution of Plant Parasitism.</title>
        <authorList>
            <person name="Yoshida S."/>
            <person name="Kim S."/>
            <person name="Wafula E.K."/>
            <person name="Tanskanen J."/>
            <person name="Kim Y.M."/>
            <person name="Honaas L."/>
            <person name="Yang Z."/>
            <person name="Spallek T."/>
            <person name="Conn C.E."/>
            <person name="Ichihashi Y."/>
            <person name="Cheong K."/>
            <person name="Cui S."/>
            <person name="Der J.P."/>
            <person name="Gundlach H."/>
            <person name="Jiao Y."/>
            <person name="Hori C."/>
            <person name="Ishida J.K."/>
            <person name="Kasahara H."/>
            <person name="Kiba T."/>
            <person name="Kim M.S."/>
            <person name="Koo N."/>
            <person name="Laohavisit A."/>
            <person name="Lee Y.H."/>
            <person name="Lumba S."/>
            <person name="McCourt P."/>
            <person name="Mortimer J.C."/>
            <person name="Mutuku J.M."/>
            <person name="Nomura T."/>
            <person name="Sasaki-Sekimoto Y."/>
            <person name="Seto Y."/>
            <person name="Wang Y."/>
            <person name="Wakatake T."/>
            <person name="Sakakibara H."/>
            <person name="Demura T."/>
            <person name="Yamaguchi S."/>
            <person name="Yoneyama K."/>
            <person name="Manabe R.I."/>
            <person name="Nelson D.C."/>
            <person name="Schulman A.H."/>
            <person name="Timko M.P."/>
            <person name="dePamphilis C.W."/>
            <person name="Choi D."/>
            <person name="Shirasu K."/>
        </authorList>
    </citation>
    <scope>NUCLEOTIDE SEQUENCE [LARGE SCALE GENOMIC DNA]</scope>
    <source>
        <strain evidence="9">cv. UVA1</strain>
    </source>
</reference>
<dbReference type="SMART" id="SM00432">
    <property type="entry name" value="MADS"/>
    <property type="match status" value="1"/>
</dbReference>
<evidence type="ECO:0000313" key="9">
    <source>
        <dbReference type="Proteomes" id="UP000325081"/>
    </source>
</evidence>
<evidence type="ECO:0000256" key="1">
    <source>
        <dbReference type="ARBA" id="ARBA00004123"/>
    </source>
</evidence>
<evidence type="ECO:0000256" key="6">
    <source>
        <dbReference type="SAM" id="MobiDB-lite"/>
    </source>
</evidence>
<dbReference type="Pfam" id="PF00319">
    <property type="entry name" value="SRF-TF"/>
    <property type="match status" value="1"/>
</dbReference>
<evidence type="ECO:0000313" key="8">
    <source>
        <dbReference type="EMBL" id="GER30055.1"/>
    </source>
</evidence>
<dbReference type="PROSITE" id="PS50066">
    <property type="entry name" value="MADS_BOX_2"/>
    <property type="match status" value="1"/>
</dbReference>
<feature type="domain" description="MADS-box" evidence="7">
    <location>
        <begin position="7"/>
        <end position="67"/>
    </location>
</feature>
<keyword evidence="5" id="KW-0539">Nucleus</keyword>
<protein>
    <submittedName>
        <fullName evidence="8">MADS-box transcription factor family protein</fullName>
    </submittedName>
</protein>
<name>A0A5A7PAZ2_STRAF</name>
<dbReference type="GO" id="GO:0046983">
    <property type="term" value="F:protein dimerization activity"/>
    <property type="evidence" value="ECO:0007669"/>
    <property type="project" value="InterPro"/>
</dbReference>
<evidence type="ECO:0000256" key="2">
    <source>
        <dbReference type="ARBA" id="ARBA00023015"/>
    </source>
</evidence>
<comment type="caution">
    <text evidence="8">The sequence shown here is derived from an EMBL/GenBank/DDBJ whole genome shotgun (WGS) entry which is preliminary data.</text>
</comment>
<sequence>MPRRTSRGRQRIPMRRIENQDDLYATFSKRRRGLFKKAGELSTLCGASTGIIVFSPTNNPFSFWHPSIQPVIQRFRNPTLPIDDLTRSIEDNTEGRLRNHNTRLDEVLDEKDITLQREKQMDEIDQSREKNWWEQTPVESLNQDQLKEWTAWFEDFLSKARTIVNEKVEKSNSIVVQQQNASSSSIVVSIGQMVRPSQPPNPQIQPPFNPSQFYHHHLAHFPQPIGGIDFLRFHGMFNYFPFQAQTQTTTEYYNVPPQTLGMFNYFPSQTTTRFGAATSSGSPSNYFPLSSPNLTFSSTINATNNPSVEPSTSRARRETSTHGEVRRRTID</sequence>
<evidence type="ECO:0000256" key="4">
    <source>
        <dbReference type="ARBA" id="ARBA00023163"/>
    </source>
</evidence>
<dbReference type="Gene3D" id="3.40.1810.10">
    <property type="entry name" value="Transcription factor, MADS-box"/>
    <property type="match status" value="1"/>
</dbReference>
<keyword evidence="9" id="KW-1185">Reference proteome</keyword>
<feature type="compositionally biased region" description="Polar residues" evidence="6">
    <location>
        <begin position="299"/>
        <end position="313"/>
    </location>
</feature>
<keyword evidence="2" id="KW-0805">Transcription regulation</keyword>
<evidence type="ECO:0000259" key="7">
    <source>
        <dbReference type="PROSITE" id="PS50066"/>
    </source>
</evidence>
<dbReference type="GO" id="GO:0000978">
    <property type="term" value="F:RNA polymerase II cis-regulatory region sequence-specific DNA binding"/>
    <property type="evidence" value="ECO:0007669"/>
    <property type="project" value="TreeGrafter"/>
</dbReference>
<evidence type="ECO:0000256" key="5">
    <source>
        <dbReference type="ARBA" id="ARBA00023242"/>
    </source>
</evidence>
<dbReference type="SUPFAM" id="SSF55455">
    <property type="entry name" value="SRF-like"/>
    <property type="match status" value="1"/>
</dbReference>